<sequence length="234" mass="25585">MTMAHTYQRVSAPSPHPYGQKGENVIVMESCPITALGMRNILAQSCGFADGVQLVSNLSEIPGLMHHRPAKLLIMELCGEEESVLDGLRLIALCLEHWPTTSMIVCTALDDPRVLQLLTASGIKGLVLKQEPAIALTQCVQQVIAGRRSYSHKVRQLLANHSAGGKALTARELDVLAYLFSGKSVTTAALMMHRDVRTVSTHKRNAMHKLGFQSDGELYLQGKWMAKTGPVFAR</sequence>
<dbReference type="Proteomes" id="UP000216021">
    <property type="component" value="Unassembled WGS sequence"/>
</dbReference>
<accession>A0A1S8CEW4</accession>
<dbReference type="GO" id="GO:0003677">
    <property type="term" value="F:DNA binding"/>
    <property type="evidence" value="ECO:0007669"/>
    <property type="project" value="UniProtKB-KW"/>
</dbReference>
<feature type="domain" description="HTH luxR-type" evidence="3">
    <location>
        <begin position="161"/>
        <end position="226"/>
    </location>
</feature>
<protein>
    <submittedName>
        <fullName evidence="5">LuxR family transcriptional regulator</fullName>
    </submittedName>
</protein>
<dbReference type="Gene3D" id="3.40.50.2300">
    <property type="match status" value="1"/>
</dbReference>
<dbReference type="InterPro" id="IPR011006">
    <property type="entry name" value="CheY-like_superfamily"/>
</dbReference>
<reference evidence="5 6" key="1">
    <citation type="submission" date="2016-11" db="EMBL/GenBank/DDBJ databases">
        <title>Rahnella oryzae sp. nov., isolated from rice root.</title>
        <authorList>
            <person name="Zhang X.-X."/>
            <person name="Zhang J."/>
        </authorList>
    </citation>
    <scope>NUCLEOTIDE SEQUENCE [LARGE SCALE GENOMIC DNA]</scope>
    <source>
        <strain evidence="5 6">J11-6</strain>
    </source>
</reference>
<dbReference type="InterPro" id="IPR039420">
    <property type="entry name" value="WalR-like"/>
</dbReference>
<evidence type="ECO:0000256" key="2">
    <source>
        <dbReference type="PROSITE-ProRule" id="PRU00169"/>
    </source>
</evidence>
<dbReference type="Gene3D" id="1.10.10.10">
    <property type="entry name" value="Winged helix-like DNA-binding domain superfamily/Winged helix DNA-binding domain"/>
    <property type="match status" value="1"/>
</dbReference>
<feature type="domain" description="Response regulatory" evidence="4">
    <location>
        <begin position="24"/>
        <end position="144"/>
    </location>
</feature>
<comment type="caution">
    <text evidence="2">Lacks conserved residue(s) required for the propagation of feature annotation.</text>
</comment>
<dbReference type="PROSITE" id="PS50110">
    <property type="entry name" value="RESPONSE_REGULATORY"/>
    <property type="match status" value="1"/>
</dbReference>
<dbReference type="GO" id="GO:0006355">
    <property type="term" value="P:regulation of DNA-templated transcription"/>
    <property type="evidence" value="ECO:0007669"/>
    <property type="project" value="InterPro"/>
</dbReference>
<dbReference type="OrthoDB" id="6623825at2"/>
<dbReference type="EMBL" id="MOXD01000012">
    <property type="protein sequence ID" value="OMQ20393.1"/>
    <property type="molecule type" value="Genomic_DNA"/>
</dbReference>
<dbReference type="InterPro" id="IPR000792">
    <property type="entry name" value="Tscrpt_reg_LuxR_C"/>
</dbReference>
<dbReference type="AlphaFoldDB" id="A0A1S8CEW4"/>
<proteinExistence type="predicted"/>
<dbReference type="SMART" id="SM00421">
    <property type="entry name" value="HTH_LUXR"/>
    <property type="match status" value="1"/>
</dbReference>
<evidence type="ECO:0000313" key="5">
    <source>
        <dbReference type="EMBL" id="OMQ20393.1"/>
    </source>
</evidence>
<dbReference type="InterPro" id="IPR001789">
    <property type="entry name" value="Sig_transdc_resp-reg_receiver"/>
</dbReference>
<keyword evidence="1" id="KW-0238">DNA-binding</keyword>
<dbReference type="InterPro" id="IPR036388">
    <property type="entry name" value="WH-like_DNA-bd_sf"/>
</dbReference>
<dbReference type="PANTHER" id="PTHR43214:SF17">
    <property type="entry name" value="TRANSCRIPTIONAL REGULATORY PROTEIN RCSB"/>
    <property type="match status" value="1"/>
</dbReference>
<dbReference type="PROSITE" id="PS50043">
    <property type="entry name" value="HTH_LUXR_2"/>
    <property type="match status" value="1"/>
</dbReference>
<evidence type="ECO:0000259" key="3">
    <source>
        <dbReference type="PROSITE" id="PS50043"/>
    </source>
</evidence>
<dbReference type="CDD" id="cd06170">
    <property type="entry name" value="LuxR_C_like"/>
    <property type="match status" value="1"/>
</dbReference>
<dbReference type="SUPFAM" id="SSF46894">
    <property type="entry name" value="C-terminal effector domain of the bipartite response regulators"/>
    <property type="match status" value="1"/>
</dbReference>
<comment type="caution">
    <text evidence="5">The sequence shown here is derived from an EMBL/GenBank/DDBJ whole genome shotgun (WGS) entry which is preliminary data.</text>
</comment>
<name>A0A1S8CEW4_9GAMM</name>
<gene>
    <name evidence="5" type="ORF">BMI79_18265</name>
</gene>
<dbReference type="STRING" id="2034155.BMI79_18265"/>
<dbReference type="PANTHER" id="PTHR43214">
    <property type="entry name" value="TWO-COMPONENT RESPONSE REGULATOR"/>
    <property type="match status" value="1"/>
</dbReference>
<dbReference type="InterPro" id="IPR016032">
    <property type="entry name" value="Sig_transdc_resp-reg_C-effctor"/>
</dbReference>
<evidence type="ECO:0000313" key="6">
    <source>
        <dbReference type="Proteomes" id="UP000216021"/>
    </source>
</evidence>
<dbReference type="SUPFAM" id="SSF52172">
    <property type="entry name" value="CheY-like"/>
    <property type="match status" value="1"/>
</dbReference>
<evidence type="ECO:0000259" key="4">
    <source>
        <dbReference type="PROSITE" id="PS50110"/>
    </source>
</evidence>
<dbReference type="GO" id="GO:0000160">
    <property type="term" value="P:phosphorelay signal transduction system"/>
    <property type="evidence" value="ECO:0007669"/>
    <property type="project" value="InterPro"/>
</dbReference>
<dbReference type="Pfam" id="PF00196">
    <property type="entry name" value="GerE"/>
    <property type="match status" value="1"/>
</dbReference>
<evidence type="ECO:0000256" key="1">
    <source>
        <dbReference type="ARBA" id="ARBA00023125"/>
    </source>
</evidence>
<keyword evidence="6" id="KW-1185">Reference proteome</keyword>
<organism evidence="5 6">
    <name type="scientific">Serratia oryzae</name>
    <dbReference type="NCBI Taxonomy" id="2034155"/>
    <lineage>
        <taxon>Bacteria</taxon>
        <taxon>Pseudomonadati</taxon>
        <taxon>Pseudomonadota</taxon>
        <taxon>Gammaproteobacteria</taxon>
        <taxon>Enterobacterales</taxon>
        <taxon>Yersiniaceae</taxon>
        <taxon>Serratia</taxon>
    </lineage>
</organism>
<dbReference type="PRINTS" id="PR00038">
    <property type="entry name" value="HTHLUXR"/>
</dbReference>